<reference evidence="3 4" key="1">
    <citation type="submission" date="2020-04" db="EMBL/GenBank/DDBJ databases">
        <title>Novel species.</title>
        <authorList>
            <person name="Teo W.F.A."/>
            <person name="Lipun K."/>
            <person name="Srisuk N."/>
            <person name="Duangmal K."/>
        </authorList>
    </citation>
    <scope>NUCLEOTIDE SEQUENCE [LARGE SCALE GENOMIC DNA]</scope>
    <source>
        <strain evidence="3 4">K13G38</strain>
    </source>
</reference>
<keyword evidence="2" id="KW-1133">Transmembrane helix</keyword>
<proteinExistence type="predicted"/>
<gene>
    <name evidence="3" type="ORF">HFP15_25500</name>
</gene>
<dbReference type="EMBL" id="JAAXLS010000021">
    <property type="protein sequence ID" value="NKQ56238.1"/>
    <property type="molecule type" value="Genomic_DNA"/>
</dbReference>
<sequence>MKFTELATTVREAISVRRVYAEPYERDGVVIIPAATVSGGAGGGNGHDEKGQEGEGGGFGVGARPVGAYVVKDAKVAWMPAVDVNRLLMTIASVLIVFLITRARIVKARAKAG</sequence>
<accession>A0ABX1J8W1</accession>
<evidence type="ECO:0000256" key="2">
    <source>
        <dbReference type="SAM" id="Phobius"/>
    </source>
</evidence>
<evidence type="ECO:0000313" key="3">
    <source>
        <dbReference type="EMBL" id="NKQ56238.1"/>
    </source>
</evidence>
<protein>
    <submittedName>
        <fullName evidence="3">Sporulation protein</fullName>
    </submittedName>
</protein>
<keyword evidence="4" id="KW-1185">Reference proteome</keyword>
<feature type="region of interest" description="Disordered" evidence="1">
    <location>
        <begin position="38"/>
        <end position="60"/>
    </location>
</feature>
<name>A0ABX1J8W1_9PSEU</name>
<feature type="transmembrane region" description="Helical" evidence="2">
    <location>
        <begin position="87"/>
        <end position="105"/>
    </location>
</feature>
<evidence type="ECO:0000313" key="4">
    <source>
        <dbReference type="Proteomes" id="UP000715441"/>
    </source>
</evidence>
<keyword evidence="2" id="KW-0812">Transmembrane</keyword>
<evidence type="ECO:0000256" key="1">
    <source>
        <dbReference type="SAM" id="MobiDB-lite"/>
    </source>
</evidence>
<dbReference type="Pfam" id="PF09579">
    <property type="entry name" value="Spore_YtfJ"/>
    <property type="match status" value="1"/>
</dbReference>
<dbReference type="RefSeq" id="WP_168519283.1">
    <property type="nucleotide sequence ID" value="NZ_JAAXLS010000021.1"/>
</dbReference>
<organism evidence="3 4">
    <name type="scientific">Amycolatopsis acididurans</name>
    <dbReference type="NCBI Taxonomy" id="2724524"/>
    <lineage>
        <taxon>Bacteria</taxon>
        <taxon>Bacillati</taxon>
        <taxon>Actinomycetota</taxon>
        <taxon>Actinomycetes</taxon>
        <taxon>Pseudonocardiales</taxon>
        <taxon>Pseudonocardiaceae</taxon>
        <taxon>Amycolatopsis</taxon>
    </lineage>
</organism>
<comment type="caution">
    <text evidence="3">The sequence shown here is derived from an EMBL/GenBank/DDBJ whole genome shotgun (WGS) entry which is preliminary data.</text>
</comment>
<keyword evidence="2" id="KW-0472">Membrane</keyword>
<dbReference type="Proteomes" id="UP000715441">
    <property type="component" value="Unassembled WGS sequence"/>
</dbReference>
<dbReference type="InterPro" id="IPR014229">
    <property type="entry name" value="Spore_YtfJ"/>
</dbReference>